<dbReference type="EMBL" id="JAECZO010000118">
    <property type="protein sequence ID" value="KAK7197753.1"/>
    <property type="molecule type" value="Genomic_DNA"/>
</dbReference>
<protein>
    <submittedName>
        <fullName evidence="1">Uncharacterized protein</fullName>
    </submittedName>
</protein>
<evidence type="ECO:0000313" key="2">
    <source>
        <dbReference type="Proteomes" id="UP001430356"/>
    </source>
</evidence>
<proteinExistence type="predicted"/>
<reference evidence="1 2" key="1">
    <citation type="journal article" date="2021" name="MBio">
        <title>A New Model Trypanosomatid, Novymonas esmeraldas: Genomic Perception of Its 'Candidatus Pandoraea novymonadis' Endosymbiont.</title>
        <authorList>
            <person name="Zakharova A."/>
            <person name="Saura A."/>
            <person name="Butenko A."/>
            <person name="Podesvova L."/>
            <person name="Warmusova S."/>
            <person name="Kostygov A.Y."/>
            <person name="Nenarokova A."/>
            <person name="Lukes J."/>
            <person name="Opperdoes F.R."/>
            <person name="Yurchenko V."/>
        </authorList>
    </citation>
    <scope>NUCLEOTIDE SEQUENCE [LARGE SCALE GENOMIC DNA]</scope>
    <source>
        <strain evidence="1 2">E262AT.01</strain>
    </source>
</reference>
<gene>
    <name evidence="1" type="ORF">NESM_000727700</name>
</gene>
<dbReference type="AlphaFoldDB" id="A0AAW0EUL0"/>
<sequence length="84" mass="9197">MLSNSADGGDAPARVIASPGAAVFSAASAARAEELQRTLEVLYRDILFPFYEPVERLRVVNSRAVRVQDVVDAVERESHSALRR</sequence>
<dbReference type="Proteomes" id="UP001430356">
    <property type="component" value="Unassembled WGS sequence"/>
</dbReference>
<comment type="caution">
    <text evidence="1">The sequence shown here is derived from an EMBL/GenBank/DDBJ whole genome shotgun (WGS) entry which is preliminary data.</text>
</comment>
<name>A0AAW0EUL0_9TRYP</name>
<accession>A0AAW0EUL0</accession>
<organism evidence="1 2">
    <name type="scientific">Novymonas esmeraldas</name>
    <dbReference type="NCBI Taxonomy" id="1808958"/>
    <lineage>
        <taxon>Eukaryota</taxon>
        <taxon>Discoba</taxon>
        <taxon>Euglenozoa</taxon>
        <taxon>Kinetoplastea</taxon>
        <taxon>Metakinetoplastina</taxon>
        <taxon>Trypanosomatida</taxon>
        <taxon>Trypanosomatidae</taxon>
        <taxon>Novymonas</taxon>
    </lineage>
</organism>
<keyword evidence="2" id="KW-1185">Reference proteome</keyword>
<evidence type="ECO:0000313" key="1">
    <source>
        <dbReference type="EMBL" id="KAK7197753.1"/>
    </source>
</evidence>